<comment type="similarity">
    <text evidence="1">Belongs to the LovG family.</text>
</comment>
<keyword evidence="4" id="KW-1133">Transmembrane helix</keyword>
<evidence type="ECO:0000259" key="6">
    <source>
        <dbReference type="PROSITE" id="PS51034"/>
    </source>
</evidence>
<dbReference type="AlphaFoldDB" id="A0AA39H1K7"/>
<dbReference type="PANTHER" id="PTHR48070:SF6">
    <property type="entry name" value="ESTERASE OVCA2"/>
    <property type="match status" value="1"/>
</dbReference>
<evidence type="ECO:0000256" key="2">
    <source>
        <dbReference type="ARBA" id="ARBA00022801"/>
    </source>
</evidence>
<dbReference type="GO" id="GO:0016787">
    <property type="term" value="F:hydrolase activity"/>
    <property type="evidence" value="ECO:0007669"/>
    <property type="project" value="UniProtKB-KW"/>
</dbReference>
<comment type="caution">
    <text evidence="7">The sequence shown here is derived from an EMBL/GenBank/DDBJ whole genome shotgun (WGS) entry which is preliminary data.</text>
</comment>
<name>A0AA39H1K7_9BILA</name>
<keyword evidence="5" id="KW-0732">Signal</keyword>
<feature type="domain" description="ZP" evidence="6">
    <location>
        <begin position="30"/>
        <end position="265"/>
    </location>
</feature>
<dbReference type="PROSITE" id="PS51034">
    <property type="entry name" value="ZP_2"/>
    <property type="match status" value="1"/>
</dbReference>
<dbReference type="Gene3D" id="3.40.50.1820">
    <property type="entry name" value="alpha/beta hydrolase"/>
    <property type="match status" value="1"/>
</dbReference>
<feature type="region of interest" description="Disordered" evidence="3">
    <location>
        <begin position="509"/>
        <end position="528"/>
    </location>
</feature>
<dbReference type="InterPro" id="IPR001507">
    <property type="entry name" value="ZP_dom"/>
</dbReference>
<dbReference type="InterPro" id="IPR005645">
    <property type="entry name" value="FSH-like_dom"/>
</dbReference>
<keyword evidence="2" id="KW-0378">Hydrolase</keyword>
<sequence length="691" mass="77264">MTTLPLYFTVVLLAVKYAKSTDFVSDVKWICDHDRVTIRLTTDSPFYGTVHTKLSRACAQNGTGEVNLQWSWSFDDLRQCGIERNSITGSLSFDLDVHEHRVLILEQDTTFQLSCASYMKDAEQFSNDDINTTSIEYDQHIAENFKIYMENEEKEVHEIPYGSSCFLKIRLLNSDQDSFGVRYKVKKCQAIAHDLTTVALTDDKGCPVSPAIMSNFEYDHGVATAKLPSMFRFPDNNGLSIRCTVAYCKSAGACKNFCNGVQDEPLNDFDTEETQKLLGAETLIESVSAIASTSLKVVDRRQMSFENSAEQRSAVSCRLPDELLTLYKICICLCFLFIAGCLVNLFVCLKRCSKRTPSRKSSPMPSLQTKEFWIESVEFDNVASSAINMSPPEPHFITRETDDRRSSFASYASFKKQTRSSQPGVAVQHRAEAQPSCDDVVFRLSHLGFFVMAVKPSNGCPPRRQLKILCLHGYRQNAAMFREKTGAFRKVLKKYATFDFVDAPHIPEISGPNNDSSSSGSDDEKNTPRAWWFSKTEKTFSSRDETEIADGFSVSLDTVIAHLRTHGPYDGIMGFSQGACMAHLLSVADLQSREKQENEDNLFKFAIVIAGFKSLSSVHREQNAINVSGLPTLHIFGTSDEIVHAQRSENLAKVFTNPDAKVVLHEGGHCVPPISKMKGDVIAFLESLEVI</sequence>
<dbReference type="EMBL" id="JAUCMV010000005">
    <property type="protein sequence ID" value="KAK0397506.1"/>
    <property type="molecule type" value="Genomic_DNA"/>
</dbReference>
<dbReference type="GO" id="GO:0032526">
    <property type="term" value="P:response to retinoic acid"/>
    <property type="evidence" value="ECO:0007669"/>
    <property type="project" value="TreeGrafter"/>
</dbReference>
<reference evidence="7" key="1">
    <citation type="submission" date="2023-06" db="EMBL/GenBank/DDBJ databases">
        <title>Genomic analysis of the entomopathogenic nematode Steinernema hermaphroditum.</title>
        <authorList>
            <person name="Schwarz E.M."/>
            <person name="Heppert J.K."/>
            <person name="Baniya A."/>
            <person name="Schwartz H.T."/>
            <person name="Tan C.-H."/>
            <person name="Antoshechkin I."/>
            <person name="Sternberg P.W."/>
            <person name="Goodrich-Blair H."/>
            <person name="Dillman A.R."/>
        </authorList>
    </citation>
    <scope>NUCLEOTIDE SEQUENCE</scope>
    <source>
        <strain evidence="7">PS9179</strain>
        <tissue evidence="7">Whole animal</tissue>
    </source>
</reference>
<feature type="transmembrane region" description="Helical" evidence="4">
    <location>
        <begin position="326"/>
        <end position="349"/>
    </location>
</feature>
<gene>
    <name evidence="7" type="ORF">QR680_002151</name>
</gene>
<dbReference type="Proteomes" id="UP001175271">
    <property type="component" value="Unassembled WGS sequence"/>
</dbReference>
<evidence type="ECO:0000256" key="3">
    <source>
        <dbReference type="SAM" id="MobiDB-lite"/>
    </source>
</evidence>
<feature type="chain" id="PRO_5041431566" description="ZP domain-containing protein" evidence="5">
    <location>
        <begin position="21"/>
        <end position="691"/>
    </location>
</feature>
<keyword evidence="8" id="KW-1185">Reference proteome</keyword>
<evidence type="ECO:0000313" key="8">
    <source>
        <dbReference type="Proteomes" id="UP001175271"/>
    </source>
</evidence>
<evidence type="ECO:0000256" key="1">
    <source>
        <dbReference type="ARBA" id="ARBA00005863"/>
    </source>
</evidence>
<dbReference type="PANTHER" id="PTHR48070">
    <property type="entry name" value="ESTERASE OVCA2"/>
    <property type="match status" value="1"/>
</dbReference>
<protein>
    <recommendedName>
        <fullName evidence="6">ZP domain-containing protein</fullName>
    </recommendedName>
</protein>
<keyword evidence="4" id="KW-0472">Membrane</keyword>
<dbReference type="InterPro" id="IPR029058">
    <property type="entry name" value="AB_hydrolase_fold"/>
</dbReference>
<feature type="compositionally biased region" description="Low complexity" evidence="3">
    <location>
        <begin position="510"/>
        <end position="520"/>
    </location>
</feature>
<evidence type="ECO:0000256" key="4">
    <source>
        <dbReference type="SAM" id="Phobius"/>
    </source>
</evidence>
<organism evidence="7 8">
    <name type="scientific">Steinernema hermaphroditum</name>
    <dbReference type="NCBI Taxonomy" id="289476"/>
    <lineage>
        <taxon>Eukaryota</taxon>
        <taxon>Metazoa</taxon>
        <taxon>Ecdysozoa</taxon>
        <taxon>Nematoda</taxon>
        <taxon>Chromadorea</taxon>
        <taxon>Rhabditida</taxon>
        <taxon>Tylenchina</taxon>
        <taxon>Panagrolaimomorpha</taxon>
        <taxon>Strongyloidoidea</taxon>
        <taxon>Steinernematidae</taxon>
        <taxon>Steinernema</taxon>
    </lineage>
</organism>
<dbReference type="GO" id="GO:0005634">
    <property type="term" value="C:nucleus"/>
    <property type="evidence" value="ECO:0007669"/>
    <property type="project" value="TreeGrafter"/>
</dbReference>
<keyword evidence="4" id="KW-0812">Transmembrane</keyword>
<proteinExistence type="inferred from homology"/>
<accession>A0AA39H1K7</accession>
<feature type="signal peptide" evidence="5">
    <location>
        <begin position="1"/>
        <end position="20"/>
    </location>
</feature>
<dbReference type="GO" id="GO:0005737">
    <property type="term" value="C:cytoplasm"/>
    <property type="evidence" value="ECO:0007669"/>
    <property type="project" value="TreeGrafter"/>
</dbReference>
<dbReference type="FunFam" id="3.40.50.1820:FF:000073">
    <property type="entry name" value="esterase OVCA2 isoform X6"/>
    <property type="match status" value="1"/>
</dbReference>
<dbReference type="InterPro" id="IPR050593">
    <property type="entry name" value="LovG"/>
</dbReference>
<dbReference type="SMART" id="SM00241">
    <property type="entry name" value="ZP"/>
    <property type="match status" value="1"/>
</dbReference>
<dbReference type="Pfam" id="PF03959">
    <property type="entry name" value="FSH1"/>
    <property type="match status" value="1"/>
</dbReference>
<evidence type="ECO:0000313" key="7">
    <source>
        <dbReference type="EMBL" id="KAK0397506.1"/>
    </source>
</evidence>
<dbReference type="SUPFAM" id="SSF53474">
    <property type="entry name" value="alpha/beta-Hydrolases"/>
    <property type="match status" value="1"/>
</dbReference>
<evidence type="ECO:0000256" key="5">
    <source>
        <dbReference type="SAM" id="SignalP"/>
    </source>
</evidence>